<protein>
    <submittedName>
        <fullName evidence="1">Uncharacterized protein</fullName>
    </submittedName>
</protein>
<organism evidence="1 2">
    <name type="scientific">Kibdelosporangium aridum</name>
    <dbReference type="NCBI Taxonomy" id="2030"/>
    <lineage>
        <taxon>Bacteria</taxon>
        <taxon>Bacillati</taxon>
        <taxon>Actinomycetota</taxon>
        <taxon>Actinomycetes</taxon>
        <taxon>Pseudonocardiales</taxon>
        <taxon>Pseudonocardiaceae</taxon>
        <taxon>Kibdelosporangium</taxon>
    </lineage>
</organism>
<dbReference type="PROSITE" id="PS51257">
    <property type="entry name" value="PROKAR_LIPOPROTEIN"/>
    <property type="match status" value="1"/>
</dbReference>
<evidence type="ECO:0000313" key="2">
    <source>
        <dbReference type="Proteomes" id="UP000287547"/>
    </source>
</evidence>
<dbReference type="OrthoDB" id="3673753at2"/>
<dbReference type="RefSeq" id="WP_037265725.1">
    <property type="nucleotide sequence ID" value="NZ_QHKI01000017.1"/>
</dbReference>
<dbReference type="EMBL" id="QHKI01000017">
    <property type="protein sequence ID" value="RSM84254.1"/>
    <property type="molecule type" value="Genomic_DNA"/>
</dbReference>
<evidence type="ECO:0000313" key="1">
    <source>
        <dbReference type="EMBL" id="RSM84254.1"/>
    </source>
</evidence>
<dbReference type="Proteomes" id="UP000287547">
    <property type="component" value="Unassembled WGS sequence"/>
</dbReference>
<reference evidence="1 2" key="1">
    <citation type="submission" date="2018-05" db="EMBL/GenBank/DDBJ databases">
        <title>Evolution of GPA BGCs.</title>
        <authorList>
            <person name="Waglechner N."/>
            <person name="Wright G.D."/>
        </authorList>
    </citation>
    <scope>NUCLEOTIDE SEQUENCE [LARGE SCALE GENOMIC DNA]</scope>
    <source>
        <strain evidence="1 2">A82846</strain>
    </source>
</reference>
<proteinExistence type="predicted"/>
<comment type="caution">
    <text evidence="1">The sequence shown here is derived from an EMBL/GenBank/DDBJ whole genome shotgun (WGS) entry which is preliminary data.</text>
</comment>
<dbReference type="AlphaFoldDB" id="A0A428Z8D5"/>
<name>A0A428Z8D5_KIBAR</name>
<sequence length="196" mass="20994">MKRLVIMGCLVLVACGGGPRELSSEEATRLANVRVSNHAVRFASMDARVPTAAGVLRLVGRMDFVSRIGSAALSTEGRTDTAAGGELQWSPELLAVRQGPDWQYRPLQKGAELDTVLVLLTGLSADRPDEVPDSARWLRSDSAGGVAVDVFDTGSLTYWVDSAGRLRRLDAKIGDQTATITFQPGAAPFETLPDLR</sequence>
<gene>
    <name evidence="1" type="ORF">DMH04_21360</name>
</gene>
<accession>A0A428Z8D5</accession>